<dbReference type="RefSeq" id="WP_285672407.1">
    <property type="nucleotide sequence ID" value="NZ_BSYI01000021.1"/>
</dbReference>
<dbReference type="SMART" id="SM00382">
    <property type="entry name" value="AAA"/>
    <property type="match status" value="1"/>
</dbReference>
<dbReference type="SUPFAM" id="SSF50331">
    <property type="entry name" value="MOP-like"/>
    <property type="match status" value="1"/>
</dbReference>
<evidence type="ECO:0000259" key="4">
    <source>
        <dbReference type="PROSITE" id="PS50893"/>
    </source>
</evidence>
<dbReference type="InterPro" id="IPR050093">
    <property type="entry name" value="ABC_SmlMolc_Importer"/>
</dbReference>
<organism evidence="5 6">
    <name type="scientific">Paralimibaculum aggregatum</name>
    <dbReference type="NCBI Taxonomy" id="3036245"/>
    <lineage>
        <taxon>Bacteria</taxon>
        <taxon>Pseudomonadati</taxon>
        <taxon>Pseudomonadota</taxon>
        <taxon>Alphaproteobacteria</taxon>
        <taxon>Rhodobacterales</taxon>
        <taxon>Paracoccaceae</taxon>
        <taxon>Paralimibaculum</taxon>
    </lineage>
</organism>
<dbReference type="Proteomes" id="UP001239909">
    <property type="component" value="Unassembled WGS sequence"/>
</dbReference>
<keyword evidence="6" id="KW-1185">Reference proteome</keyword>
<keyword evidence="3" id="KW-0067">ATP-binding</keyword>
<dbReference type="InterPro" id="IPR003593">
    <property type="entry name" value="AAA+_ATPase"/>
</dbReference>
<protein>
    <recommendedName>
        <fullName evidence="4">ABC transporter domain-containing protein</fullName>
    </recommendedName>
</protein>
<evidence type="ECO:0000256" key="1">
    <source>
        <dbReference type="ARBA" id="ARBA00022448"/>
    </source>
</evidence>
<evidence type="ECO:0000313" key="5">
    <source>
        <dbReference type="EMBL" id="GMG83616.1"/>
    </source>
</evidence>
<sequence>MHGKDVVLDGMSITYPNGFTAVQPTDLTIRAGEFFSILGPSGCGKTTILRAISGFVEPSAGRVLIGGEDQRGRGANERPTALIFQNLALFPLMSIWENVAFGLEARGVTRRRRRARAMELLELVALTGHEGKKPTELSGGQRQRVAIARALAVEPAVLLLDEPLSALDLKLRQHMRAELRTIQQKTGVTFIYITHDQGEALTMSDRIAVMNAGVIEQVGTGDQVYSEPETAFVASFVGEANVFRGTVAGLENGMALVETPHGRFLGRNPRGLAEGAPAMLFVRPENMGFSGSMAAQVDGRGDGSYGNELEAELERRDLEGPFVNLVMRAGDRQIAMHVRNEGGDPPSGRQRIGFPCERAVVLPEGELARTGSEMAEA</sequence>
<feature type="domain" description="ABC transporter" evidence="4">
    <location>
        <begin position="1"/>
        <end position="237"/>
    </location>
</feature>
<keyword evidence="1" id="KW-0813">Transport</keyword>
<dbReference type="PROSITE" id="PS00211">
    <property type="entry name" value="ABC_TRANSPORTER_1"/>
    <property type="match status" value="1"/>
</dbReference>
<comment type="caution">
    <text evidence="5">The sequence shown here is derived from an EMBL/GenBank/DDBJ whole genome shotgun (WGS) entry which is preliminary data.</text>
</comment>
<keyword evidence="2" id="KW-0547">Nucleotide-binding</keyword>
<reference evidence="5 6" key="1">
    <citation type="submission" date="2023-04" db="EMBL/GenBank/DDBJ databases">
        <title>Marinoamorphus aggregata gen. nov., sp. Nov., isolate from tissue of brittle star Ophioplocus japonicus.</title>
        <authorList>
            <person name="Kawano K."/>
            <person name="Sawayama S."/>
            <person name="Nakagawa S."/>
        </authorList>
    </citation>
    <scope>NUCLEOTIDE SEQUENCE [LARGE SCALE GENOMIC DNA]</scope>
    <source>
        <strain evidence="5 6">NKW23</strain>
    </source>
</reference>
<accession>A0ABQ6LR98</accession>
<dbReference type="PANTHER" id="PTHR42781:SF4">
    <property type="entry name" value="SPERMIDINE_PUTRESCINE IMPORT ATP-BINDING PROTEIN POTA"/>
    <property type="match status" value="1"/>
</dbReference>
<dbReference type="InterPro" id="IPR003439">
    <property type="entry name" value="ABC_transporter-like_ATP-bd"/>
</dbReference>
<dbReference type="Gene3D" id="3.40.50.300">
    <property type="entry name" value="P-loop containing nucleotide triphosphate hydrolases"/>
    <property type="match status" value="1"/>
</dbReference>
<dbReference type="Pfam" id="PF00005">
    <property type="entry name" value="ABC_tran"/>
    <property type="match status" value="1"/>
</dbReference>
<dbReference type="PANTHER" id="PTHR42781">
    <property type="entry name" value="SPERMIDINE/PUTRESCINE IMPORT ATP-BINDING PROTEIN POTA"/>
    <property type="match status" value="1"/>
</dbReference>
<proteinExistence type="predicted"/>
<evidence type="ECO:0000256" key="2">
    <source>
        <dbReference type="ARBA" id="ARBA00022741"/>
    </source>
</evidence>
<dbReference type="EMBL" id="BSYI01000021">
    <property type="protein sequence ID" value="GMG83616.1"/>
    <property type="molecule type" value="Genomic_DNA"/>
</dbReference>
<evidence type="ECO:0000313" key="6">
    <source>
        <dbReference type="Proteomes" id="UP001239909"/>
    </source>
</evidence>
<dbReference type="InterPro" id="IPR017871">
    <property type="entry name" value="ABC_transporter-like_CS"/>
</dbReference>
<name>A0ABQ6LR98_9RHOB</name>
<dbReference type="InterPro" id="IPR008995">
    <property type="entry name" value="Mo/tungstate-bd_C_term_dom"/>
</dbReference>
<evidence type="ECO:0000256" key="3">
    <source>
        <dbReference type="ARBA" id="ARBA00022840"/>
    </source>
</evidence>
<dbReference type="InterPro" id="IPR027417">
    <property type="entry name" value="P-loop_NTPase"/>
</dbReference>
<dbReference type="Gene3D" id="2.40.50.100">
    <property type="match status" value="1"/>
</dbReference>
<dbReference type="SUPFAM" id="SSF52540">
    <property type="entry name" value="P-loop containing nucleoside triphosphate hydrolases"/>
    <property type="match status" value="1"/>
</dbReference>
<gene>
    <name evidence="5" type="ORF">LNKW23_28290</name>
</gene>
<dbReference type="PROSITE" id="PS50893">
    <property type="entry name" value="ABC_TRANSPORTER_2"/>
    <property type="match status" value="1"/>
</dbReference>